<proteinExistence type="predicted"/>
<feature type="region of interest" description="Disordered" evidence="1">
    <location>
        <begin position="37"/>
        <end position="75"/>
    </location>
</feature>
<protein>
    <submittedName>
        <fullName evidence="2">Uncharacterized protein</fullName>
    </submittedName>
</protein>
<sequence>MEYFSLCLFLIPSASGRSLRPYGSLFVSNPAKCNMDSSLLSSSGGPRPALTHTDKSSKQAQETRQPPSSQPAGVS</sequence>
<geneLocation type="mitochondrion" evidence="2"/>
<dbReference type="EMBL" id="LKAM01000003">
    <property type="protein sequence ID" value="KUM49413.1"/>
    <property type="molecule type" value="Genomic_DNA"/>
</dbReference>
<evidence type="ECO:0000313" key="2">
    <source>
        <dbReference type="EMBL" id="KUM49413.1"/>
    </source>
</evidence>
<feature type="compositionally biased region" description="Polar residues" evidence="1">
    <location>
        <begin position="58"/>
        <end position="75"/>
    </location>
</feature>
<comment type="caution">
    <text evidence="2">The sequence shown here is derived from an EMBL/GenBank/DDBJ whole genome shotgun (WGS) entry which is preliminary data.</text>
</comment>
<accession>A0A117NI56</accession>
<reference evidence="2" key="1">
    <citation type="journal article" date="2015" name="Genome Biol. Evol.">
        <title>Organellar Genomes of White Spruce (Picea glauca): Assembly and Annotation.</title>
        <authorList>
            <person name="Jackman S.D."/>
            <person name="Warren R.L."/>
            <person name="Gibb E.A."/>
            <person name="Vandervalk B.P."/>
            <person name="Mohamadi H."/>
            <person name="Chu J."/>
            <person name="Raymond A."/>
            <person name="Pleasance S."/>
            <person name="Coope R."/>
            <person name="Wildung M.R."/>
            <person name="Ritland C.E."/>
            <person name="Bousquet J."/>
            <person name="Jones S.J."/>
            <person name="Bohlmann J."/>
            <person name="Birol I."/>
        </authorList>
    </citation>
    <scope>NUCLEOTIDE SEQUENCE [LARGE SCALE GENOMIC DNA]</scope>
    <source>
        <tissue evidence="2">Flushing bud</tissue>
    </source>
</reference>
<keyword evidence="2" id="KW-0496">Mitochondrion</keyword>
<evidence type="ECO:0000256" key="1">
    <source>
        <dbReference type="SAM" id="MobiDB-lite"/>
    </source>
</evidence>
<name>A0A117NI56_PICGL</name>
<gene>
    <name evidence="2" type="ORF">ABT39_MTgene3962</name>
</gene>
<dbReference type="AlphaFoldDB" id="A0A117NI56"/>
<organism evidence="2">
    <name type="scientific">Picea glauca</name>
    <name type="common">White spruce</name>
    <name type="synonym">Pinus glauca</name>
    <dbReference type="NCBI Taxonomy" id="3330"/>
    <lineage>
        <taxon>Eukaryota</taxon>
        <taxon>Viridiplantae</taxon>
        <taxon>Streptophyta</taxon>
        <taxon>Embryophyta</taxon>
        <taxon>Tracheophyta</taxon>
        <taxon>Spermatophyta</taxon>
        <taxon>Pinopsida</taxon>
        <taxon>Pinidae</taxon>
        <taxon>Conifers I</taxon>
        <taxon>Pinales</taxon>
        <taxon>Pinaceae</taxon>
        <taxon>Picea</taxon>
    </lineage>
</organism>